<evidence type="ECO:0000256" key="10">
    <source>
        <dbReference type="ARBA" id="ARBA00023180"/>
    </source>
</evidence>
<evidence type="ECO:0000256" key="16">
    <source>
        <dbReference type="PIRSR" id="PIRSR601508-2"/>
    </source>
</evidence>
<dbReference type="CDD" id="cd06382">
    <property type="entry name" value="PBP1_iGluR_Kainate"/>
    <property type="match status" value="1"/>
</dbReference>
<evidence type="ECO:0000259" key="22">
    <source>
        <dbReference type="SMART" id="SM00918"/>
    </source>
</evidence>
<keyword evidence="17" id="KW-1015">Disulfide bond</keyword>
<evidence type="ECO:0000256" key="13">
    <source>
        <dbReference type="ARBA" id="ARBA00023303"/>
    </source>
</evidence>
<feature type="disulfide bond" evidence="17">
    <location>
        <begin position="810"/>
        <end position="867"/>
    </location>
</feature>
<keyword evidence="20" id="KW-0732">Signal</keyword>
<dbReference type="GO" id="GO:0015276">
    <property type="term" value="F:ligand-gated monoatomic ion channel activity"/>
    <property type="evidence" value="ECO:0007669"/>
    <property type="project" value="InterPro"/>
</dbReference>
<feature type="transmembrane region" description="Helical" evidence="19">
    <location>
        <begin position="621"/>
        <end position="640"/>
    </location>
</feature>
<organism evidence="23">
    <name type="scientific">Lygus hesperus</name>
    <name type="common">Western plant bug</name>
    <dbReference type="NCBI Taxonomy" id="30085"/>
    <lineage>
        <taxon>Eukaryota</taxon>
        <taxon>Metazoa</taxon>
        <taxon>Ecdysozoa</taxon>
        <taxon>Arthropoda</taxon>
        <taxon>Hexapoda</taxon>
        <taxon>Insecta</taxon>
        <taxon>Pterygota</taxon>
        <taxon>Neoptera</taxon>
        <taxon>Paraneoptera</taxon>
        <taxon>Hemiptera</taxon>
        <taxon>Heteroptera</taxon>
        <taxon>Panheteroptera</taxon>
        <taxon>Cimicomorpha</taxon>
        <taxon>Miridae</taxon>
        <taxon>Mirini</taxon>
        <taxon>Lygus</taxon>
    </lineage>
</organism>
<evidence type="ECO:0000256" key="4">
    <source>
        <dbReference type="ARBA" id="ARBA00022692"/>
    </source>
</evidence>
<dbReference type="Gene3D" id="1.10.287.70">
    <property type="match status" value="1"/>
</dbReference>
<dbReference type="FunFam" id="3.40.190.10:FF:000061">
    <property type="entry name" value="Glutamate receptor, ionotropic kainate"/>
    <property type="match status" value="1"/>
</dbReference>
<dbReference type="SMART" id="SM00918">
    <property type="entry name" value="Lig_chan-Glu_bd"/>
    <property type="match status" value="1"/>
</dbReference>
<evidence type="ECO:0000256" key="20">
    <source>
        <dbReference type="SAM" id="SignalP"/>
    </source>
</evidence>
<dbReference type="FunFam" id="1.10.287.70:FF:000010">
    <property type="entry name" value="Putative glutamate receptor ionotropic kainate 1"/>
    <property type="match status" value="1"/>
</dbReference>
<evidence type="ECO:0000313" key="23">
    <source>
        <dbReference type="EMBL" id="JAG21314.1"/>
    </source>
</evidence>
<dbReference type="InterPro" id="IPR001508">
    <property type="entry name" value="Iono_Glu_rcpt_met"/>
</dbReference>
<dbReference type="GO" id="GO:0045211">
    <property type="term" value="C:postsynaptic membrane"/>
    <property type="evidence" value="ECO:0007669"/>
    <property type="project" value="UniProtKB-SubCell"/>
</dbReference>
<evidence type="ECO:0000256" key="3">
    <source>
        <dbReference type="ARBA" id="ARBA00022475"/>
    </source>
</evidence>
<dbReference type="Gene3D" id="3.40.190.10">
    <property type="entry name" value="Periplasmic binding protein-like II"/>
    <property type="match status" value="2"/>
</dbReference>
<dbReference type="Pfam" id="PF00060">
    <property type="entry name" value="Lig_chan"/>
    <property type="match status" value="1"/>
</dbReference>
<keyword evidence="11" id="KW-0628">Postsynaptic cell membrane</keyword>
<evidence type="ECO:0000313" key="24">
    <source>
        <dbReference type="EMBL" id="JAQ10989.1"/>
    </source>
</evidence>
<keyword evidence="5 19" id="KW-1133">Transmembrane helix</keyword>
<proteinExistence type="inferred from homology"/>
<reference evidence="24" key="3">
    <citation type="journal article" date="2016" name="Gigascience">
        <title>De novo construction of an expanded transcriptome assembly for the western tarnished plant bug, Lygus hesperus.</title>
        <authorList>
            <person name="Tassone E.E."/>
            <person name="Geib S.M."/>
            <person name="Hall B."/>
            <person name="Fabrick J.A."/>
            <person name="Brent C.S."/>
            <person name="Hull J.J."/>
        </authorList>
    </citation>
    <scope>NUCLEOTIDE SEQUENCE</scope>
</reference>
<evidence type="ECO:0000256" key="9">
    <source>
        <dbReference type="ARBA" id="ARBA00023170"/>
    </source>
</evidence>
<dbReference type="SUPFAM" id="SSF53850">
    <property type="entry name" value="Periplasmic binding protein-like II"/>
    <property type="match status" value="1"/>
</dbReference>
<dbReference type="InterPro" id="IPR001320">
    <property type="entry name" value="Iontro_rcpt_C"/>
</dbReference>
<keyword evidence="4 19" id="KW-0812">Transmembrane</keyword>
<feature type="signal peptide" evidence="20">
    <location>
        <begin position="1"/>
        <end position="21"/>
    </location>
</feature>
<feature type="transmembrane region" description="Helical" evidence="19">
    <location>
        <begin position="697"/>
        <end position="717"/>
    </location>
</feature>
<evidence type="ECO:0000259" key="21">
    <source>
        <dbReference type="SMART" id="SM00079"/>
    </source>
</evidence>
<dbReference type="Gene3D" id="3.40.50.2300">
    <property type="match status" value="2"/>
</dbReference>
<evidence type="ECO:0000256" key="15">
    <source>
        <dbReference type="PIRSR" id="PIRSR601508-1"/>
    </source>
</evidence>
<feature type="binding site" evidence="15">
    <location>
        <position position="748"/>
    </location>
    <ligand>
        <name>L-glutamate</name>
        <dbReference type="ChEBI" id="CHEBI:29985"/>
    </ligand>
</feature>
<dbReference type="EMBL" id="GBHO01022290">
    <property type="protein sequence ID" value="JAG21314.1"/>
    <property type="molecule type" value="Transcribed_RNA"/>
</dbReference>
<dbReference type="FunFam" id="3.40.190.10:FF:000147">
    <property type="entry name" value="Uncharacterized protein, isoform C"/>
    <property type="match status" value="1"/>
</dbReference>
<feature type="chain" id="PRO_5007389766" evidence="20">
    <location>
        <begin position="22"/>
        <end position="992"/>
    </location>
</feature>
<evidence type="ECO:0000256" key="2">
    <source>
        <dbReference type="ARBA" id="ARBA00022448"/>
    </source>
</evidence>
<evidence type="ECO:0000256" key="7">
    <source>
        <dbReference type="ARBA" id="ARBA00023065"/>
    </source>
</evidence>
<evidence type="ECO:0000256" key="5">
    <source>
        <dbReference type="ARBA" id="ARBA00022989"/>
    </source>
</evidence>
<feature type="domain" description="Ionotropic glutamate receptor L-glutamate and glycine-binding" evidence="22">
    <location>
        <begin position="502"/>
        <end position="565"/>
    </location>
</feature>
<accession>A0A0A9XMV4</accession>
<dbReference type="GO" id="GO:0038023">
    <property type="term" value="F:signaling receptor activity"/>
    <property type="evidence" value="ECO:0007669"/>
    <property type="project" value="InterPro"/>
</dbReference>
<feature type="binding site" evidence="15">
    <location>
        <position position="581"/>
    </location>
    <ligand>
        <name>L-glutamate</name>
        <dbReference type="ChEBI" id="CHEBI:29985"/>
    </ligand>
</feature>
<feature type="binding site" evidence="15">
    <location>
        <position position="576"/>
    </location>
    <ligand>
        <name>L-glutamate</name>
        <dbReference type="ChEBI" id="CHEBI:29985"/>
    </ligand>
</feature>
<feature type="transmembrane region" description="Helical" evidence="19">
    <location>
        <begin position="889"/>
        <end position="910"/>
    </location>
</feature>
<keyword evidence="10" id="KW-0325">Glycoprotein</keyword>
<evidence type="ECO:0000256" key="14">
    <source>
        <dbReference type="ARBA" id="ARBA00034104"/>
    </source>
</evidence>
<keyword evidence="12" id="KW-1071">Ligand-gated ion channel</keyword>
<keyword evidence="3" id="KW-1003">Cell membrane</keyword>
<dbReference type="PRINTS" id="PR00177">
    <property type="entry name" value="NMDARECEPTOR"/>
</dbReference>
<comment type="similarity">
    <text evidence="1">Belongs to the glutamate-gated ion channel (TC 1.A.10.1) family.</text>
</comment>
<dbReference type="EMBL" id="GDHC01007640">
    <property type="protein sequence ID" value="JAQ10989.1"/>
    <property type="molecule type" value="Transcribed_RNA"/>
</dbReference>
<reference evidence="23" key="1">
    <citation type="journal article" date="2014" name="PLoS ONE">
        <title>Transcriptome-Based Identification of ABC Transporters in the Western Tarnished Plant Bug Lygus hesperus.</title>
        <authorList>
            <person name="Hull J.J."/>
            <person name="Chaney K."/>
            <person name="Geib S.M."/>
            <person name="Fabrick J.A."/>
            <person name="Brent C.S."/>
            <person name="Walsh D."/>
            <person name="Lavine L.C."/>
        </authorList>
    </citation>
    <scope>NUCLEOTIDE SEQUENCE</scope>
</reference>
<comment type="subcellular location">
    <subcellularLocation>
        <location evidence="14">Postsynaptic cell membrane</location>
        <topology evidence="14">Multi-pass membrane protein</topology>
    </subcellularLocation>
</comment>
<feature type="compositionally biased region" description="Acidic residues" evidence="18">
    <location>
        <begin position="396"/>
        <end position="406"/>
    </location>
</feature>
<dbReference type="InterPro" id="IPR015683">
    <property type="entry name" value="Ionotropic_Glu_rcpt"/>
</dbReference>
<feature type="site" description="Interaction with the cone snail toxin Con-ikot-ikot" evidence="16">
    <location>
        <position position="753"/>
    </location>
</feature>
<dbReference type="Pfam" id="PF01094">
    <property type="entry name" value="ANF_receptor"/>
    <property type="match status" value="1"/>
</dbReference>
<dbReference type="SUPFAM" id="SSF53822">
    <property type="entry name" value="Periplasmic binding protein-like I"/>
    <property type="match status" value="1"/>
</dbReference>
<dbReference type="InterPro" id="IPR001828">
    <property type="entry name" value="ANF_lig-bd_rcpt"/>
</dbReference>
<evidence type="ECO:0000256" key="19">
    <source>
        <dbReference type="SAM" id="Phobius"/>
    </source>
</evidence>
<feature type="binding site" evidence="15">
    <location>
        <position position="798"/>
    </location>
    <ligand>
        <name>L-glutamate</name>
        <dbReference type="ChEBI" id="CHEBI:29985"/>
    </ligand>
</feature>
<dbReference type="InterPro" id="IPR019594">
    <property type="entry name" value="Glu/Gly-bd"/>
</dbReference>
<feature type="compositionally biased region" description="Acidic residues" evidence="18">
    <location>
        <begin position="951"/>
        <end position="964"/>
    </location>
</feature>
<keyword evidence="13" id="KW-0407">Ion channel</keyword>
<sequence>MRLLIRSALWVLCFVSTVSRGQHYEELVGEEEAEEETPIVKLPIVGYFHQEKSEEEMAFKFAVARINKDKQILPNVDLIETIVNVPTFDSFNTSKSVCNLTSWDQGIGGIVGPPSAETASVVQSICNILEIPHIKIHTDTSVQPSNFSVNLYPPADVLARALKEVVQDMDWMSYVIVYEEDEALVRLADLLKVPRGVTIEGRTPFTVWQLPKPEVEGQTPDYRPLFKEISGTTETHIILDCKTENTVTILEQAKEVNMMGDYHTYFLTSLDSHTVEFGDFKFGPTNITMLRLMDPTRHMLQAIVQDWIYLEWQNGRKLRITPETVMTSSALMYDSVMLFANALHKLNQDVSPTRLTCHGEPLPEPPETGEGEEPGDGGPQEQRLGNGEETNPEIPQEGEGEGEETAEEKPIPTWPVGLPLIEIIKKMNMEGMTGRMSFDEAGNRVSFSLDINELTKSGLKKIGTWDTDVGLTYSRTKEEMDQTFYQSISNKTFIVVSRIGEPYLRIRDENAEGNDRYEGYSMELIDEIAKDLNFKYKFYLAPDGAYGSYNKKTKQWNGLIRELRERRADLAICDLTITYDRRSAVDFTMPFMTLGISILYSKPMKQPANLFSFLLPLSPDVWIYMATAYLGVSLLLYFLSRISPLEWKNPHPCNPEPDVLENDCKMTNAFWHNTGSLMQQGSDHAPQAMSTRVVAGMWWFFVLIMISSYTANLAAFLTMERMEATITNVEALAMQNKIKYGGLAGGSTLNFFKDSNNSLYQKMWSVMESARPSVFTKSNDEGVERVLKGNRQYAFFMESTSIEYQMAKHCELMQVGGTLDSKGYGIAMPFNSPYRIAISGAVLKMQESGKLTEIKTKWWKEMNSDDCDAGGSAEGGDSAELGIDNVGGVFLVLIAGCGVAFFVSILEFLWNVRKVAVTEEISPKEAMMLELRFALSTDDTKPVRHTAEVGSTEEEDEGEDEEEADEKKSASFIQEDSYLGVRMFDESEDYSR</sequence>
<feature type="site" description="Crucial to convey clamshell closure to channel opening" evidence="16">
    <location>
        <position position="726"/>
    </location>
</feature>
<evidence type="ECO:0000256" key="1">
    <source>
        <dbReference type="ARBA" id="ARBA00008685"/>
    </source>
</evidence>
<keyword evidence="2" id="KW-0813">Transport</keyword>
<keyword evidence="7" id="KW-0406">Ion transport</keyword>
<evidence type="ECO:0000256" key="17">
    <source>
        <dbReference type="PIRSR" id="PIRSR601508-3"/>
    </source>
</evidence>
<feature type="region of interest" description="Disordered" evidence="18">
    <location>
        <begin position="942"/>
        <end position="971"/>
    </location>
</feature>
<keyword evidence="9 23" id="KW-0675">Receptor</keyword>
<dbReference type="PANTHER" id="PTHR18966">
    <property type="entry name" value="IONOTROPIC GLUTAMATE RECEPTOR"/>
    <property type="match status" value="1"/>
</dbReference>
<evidence type="ECO:0000256" key="8">
    <source>
        <dbReference type="ARBA" id="ARBA00023136"/>
    </source>
</evidence>
<keyword evidence="6" id="KW-0770">Synapse</keyword>
<feature type="domain" description="Ionotropic glutamate receptor C-terminal" evidence="21">
    <location>
        <begin position="492"/>
        <end position="861"/>
    </location>
</feature>
<keyword evidence="8 19" id="KW-0472">Membrane</keyword>
<dbReference type="Pfam" id="PF10613">
    <property type="entry name" value="Lig_chan-Glu_bd"/>
    <property type="match status" value="1"/>
</dbReference>
<feature type="binding site" evidence="15">
    <location>
        <position position="747"/>
    </location>
    <ligand>
        <name>L-glutamate</name>
        <dbReference type="ChEBI" id="CHEBI:29985"/>
    </ligand>
</feature>
<evidence type="ECO:0000256" key="18">
    <source>
        <dbReference type="SAM" id="MobiDB-lite"/>
    </source>
</evidence>
<feature type="region of interest" description="Disordered" evidence="18">
    <location>
        <begin position="352"/>
        <end position="413"/>
    </location>
</feature>
<evidence type="ECO:0000256" key="11">
    <source>
        <dbReference type="ARBA" id="ARBA00023257"/>
    </source>
</evidence>
<reference evidence="23" key="2">
    <citation type="submission" date="2014-07" db="EMBL/GenBank/DDBJ databases">
        <authorList>
            <person name="Hull J."/>
        </authorList>
    </citation>
    <scope>NUCLEOTIDE SEQUENCE</scope>
</reference>
<name>A0A0A9XMV4_LYGHE</name>
<feature type="site" description="Interaction with the cone snail toxin Con-ikot-ikot" evidence="16">
    <location>
        <position position="844"/>
    </location>
</feature>
<protein>
    <submittedName>
        <fullName evidence="23">Glutamate receptor, ionotropic kainate 2</fullName>
    </submittedName>
</protein>
<dbReference type="SMART" id="SM00079">
    <property type="entry name" value="PBPe"/>
    <property type="match status" value="1"/>
</dbReference>
<evidence type="ECO:0000256" key="6">
    <source>
        <dbReference type="ARBA" id="ARBA00023018"/>
    </source>
</evidence>
<gene>
    <name evidence="23" type="primary">GRIK2_6</name>
    <name evidence="24" type="synonym">GRIK2_0</name>
    <name evidence="23" type="ORF">CM83_78101</name>
    <name evidence="24" type="ORF">g.82917</name>
</gene>
<dbReference type="InterPro" id="IPR028082">
    <property type="entry name" value="Peripla_BP_I"/>
</dbReference>
<evidence type="ECO:0000256" key="12">
    <source>
        <dbReference type="ARBA" id="ARBA00023286"/>
    </source>
</evidence>
<dbReference type="AlphaFoldDB" id="A0A0A9XMV4"/>